<feature type="compositionally biased region" description="Low complexity" evidence="1">
    <location>
        <begin position="210"/>
        <end position="222"/>
    </location>
</feature>
<evidence type="ECO:0000313" key="2">
    <source>
        <dbReference type="EMBL" id="KAJ7636311.1"/>
    </source>
</evidence>
<protein>
    <submittedName>
        <fullName evidence="2">Uncharacterized protein</fullName>
    </submittedName>
</protein>
<name>A0AAD7C0W9_9AGAR</name>
<feature type="region of interest" description="Disordered" evidence="1">
    <location>
        <begin position="203"/>
        <end position="238"/>
    </location>
</feature>
<reference evidence="2" key="1">
    <citation type="submission" date="2023-03" db="EMBL/GenBank/DDBJ databases">
        <title>Massive genome expansion in bonnet fungi (Mycena s.s.) driven by repeated elements and novel gene families across ecological guilds.</title>
        <authorList>
            <consortium name="Lawrence Berkeley National Laboratory"/>
            <person name="Harder C.B."/>
            <person name="Miyauchi S."/>
            <person name="Viragh M."/>
            <person name="Kuo A."/>
            <person name="Thoen E."/>
            <person name="Andreopoulos B."/>
            <person name="Lu D."/>
            <person name="Skrede I."/>
            <person name="Drula E."/>
            <person name="Henrissat B."/>
            <person name="Morin E."/>
            <person name="Kohler A."/>
            <person name="Barry K."/>
            <person name="LaButti K."/>
            <person name="Morin E."/>
            <person name="Salamov A."/>
            <person name="Lipzen A."/>
            <person name="Mereny Z."/>
            <person name="Hegedus B."/>
            <person name="Baldrian P."/>
            <person name="Stursova M."/>
            <person name="Weitz H."/>
            <person name="Taylor A."/>
            <person name="Grigoriev I.V."/>
            <person name="Nagy L.G."/>
            <person name="Martin F."/>
            <person name="Kauserud H."/>
        </authorList>
    </citation>
    <scope>NUCLEOTIDE SEQUENCE</scope>
    <source>
        <strain evidence="2">9284</strain>
    </source>
</reference>
<proteinExistence type="predicted"/>
<sequence length="238" mass="26924">MDTVSHIFIRHEEPDRIKSRFNSEEIFGNSALLMWSIEPDFGDMWMSQANHTFKRLGIISAHDAYGRYLVLHFSQLTEFTVLIDSLATYAHMMRPASNKENSGGYLFLCPSNDLLSSSNSPQWPECPYFWSFDPSGQDRLNAEEATSHGFPAVEMSMTFWGKSWDTKVYQALRTLHAFKGFDPDSQELAIHLGQPLFQLSGEAEESFGHGASQPSSESASGSNLPWWRSLRGTSSRPR</sequence>
<accession>A0AAD7C0W9</accession>
<gene>
    <name evidence="2" type="ORF">FB45DRAFT_741758</name>
</gene>
<evidence type="ECO:0000256" key="1">
    <source>
        <dbReference type="SAM" id="MobiDB-lite"/>
    </source>
</evidence>
<dbReference type="AlphaFoldDB" id="A0AAD7C0W9"/>
<dbReference type="EMBL" id="JARKIF010000006">
    <property type="protein sequence ID" value="KAJ7636311.1"/>
    <property type="molecule type" value="Genomic_DNA"/>
</dbReference>
<evidence type="ECO:0000313" key="3">
    <source>
        <dbReference type="Proteomes" id="UP001221142"/>
    </source>
</evidence>
<keyword evidence="3" id="KW-1185">Reference proteome</keyword>
<dbReference type="Proteomes" id="UP001221142">
    <property type="component" value="Unassembled WGS sequence"/>
</dbReference>
<comment type="caution">
    <text evidence="2">The sequence shown here is derived from an EMBL/GenBank/DDBJ whole genome shotgun (WGS) entry which is preliminary data.</text>
</comment>
<organism evidence="2 3">
    <name type="scientific">Roridomyces roridus</name>
    <dbReference type="NCBI Taxonomy" id="1738132"/>
    <lineage>
        <taxon>Eukaryota</taxon>
        <taxon>Fungi</taxon>
        <taxon>Dikarya</taxon>
        <taxon>Basidiomycota</taxon>
        <taxon>Agaricomycotina</taxon>
        <taxon>Agaricomycetes</taxon>
        <taxon>Agaricomycetidae</taxon>
        <taxon>Agaricales</taxon>
        <taxon>Marasmiineae</taxon>
        <taxon>Mycenaceae</taxon>
        <taxon>Roridomyces</taxon>
    </lineage>
</organism>